<proteinExistence type="predicted"/>
<evidence type="ECO:0000313" key="3">
    <source>
        <dbReference type="Proteomes" id="UP000674938"/>
    </source>
</evidence>
<dbReference type="InterPro" id="IPR003607">
    <property type="entry name" value="HD/PDEase_dom"/>
</dbReference>
<organism evidence="2 3">
    <name type="scientific">Vagococcus allomyrinae</name>
    <dbReference type="NCBI Taxonomy" id="2794353"/>
    <lineage>
        <taxon>Bacteria</taxon>
        <taxon>Bacillati</taxon>
        <taxon>Bacillota</taxon>
        <taxon>Bacilli</taxon>
        <taxon>Lactobacillales</taxon>
        <taxon>Enterococcaceae</taxon>
        <taxon>Vagococcus</taxon>
    </lineage>
</organism>
<dbReference type="SUPFAM" id="SSF109604">
    <property type="entry name" value="HD-domain/PDEase-like"/>
    <property type="match status" value="1"/>
</dbReference>
<dbReference type="Gene3D" id="1.20.58.1910">
    <property type="match status" value="1"/>
</dbReference>
<feature type="domain" description="HD" evidence="1">
    <location>
        <begin position="26"/>
        <end position="129"/>
    </location>
</feature>
<keyword evidence="3" id="KW-1185">Reference proteome</keyword>
<gene>
    <name evidence="2" type="ORF">I6N95_18545</name>
</gene>
<dbReference type="PROSITE" id="PS51831">
    <property type="entry name" value="HD"/>
    <property type="match status" value="1"/>
</dbReference>
<evidence type="ECO:0000313" key="2">
    <source>
        <dbReference type="EMBL" id="MBP1043018.1"/>
    </source>
</evidence>
<dbReference type="SMART" id="SM00471">
    <property type="entry name" value="HDc"/>
    <property type="match status" value="1"/>
</dbReference>
<evidence type="ECO:0000259" key="1">
    <source>
        <dbReference type="PROSITE" id="PS51831"/>
    </source>
</evidence>
<sequence length="215" mass="24255">MEETQQLKQIAAYAQEVLEKDASGHSMDHIERVVKMARRLAASEACDHFLVVASAYLHDVIDDKLVSDVAVARLELQAFLLSIGVDSGQVQTIFYIIDHVSFSASIGKEPEELTIEAQIVQDADRLDAVGAMGIGRTFYYGGHTGHRIYDPAIPPRQLKNKAEYRVNETVINHFYEKLLLLPDKMHTPLARQIGQERQQVMEVFLAAFMKEWQGE</sequence>
<dbReference type="PANTHER" id="PTHR33594">
    <property type="entry name" value="SUPERFAMILY HYDROLASE, PUTATIVE (AFU_ORTHOLOGUE AFUA_1G03035)-RELATED"/>
    <property type="match status" value="1"/>
</dbReference>
<dbReference type="Gene3D" id="1.10.472.50">
    <property type="entry name" value="HD-domain/PDEase-like"/>
    <property type="match status" value="1"/>
</dbReference>
<reference evidence="2" key="1">
    <citation type="submission" date="2020-12" db="EMBL/GenBank/DDBJ databases">
        <title>Vagococcus allomyrinae sp. nov. and Enterococcus lavae sp. nov., isolated from the larvae of Allomyrina dichotoma.</title>
        <authorList>
            <person name="Lee S.D."/>
        </authorList>
    </citation>
    <scope>NUCLEOTIDE SEQUENCE</scope>
    <source>
        <strain evidence="2">BWB3-3</strain>
    </source>
</reference>
<name>A0A940SY46_9ENTE</name>
<dbReference type="InterPro" id="IPR006674">
    <property type="entry name" value="HD_domain"/>
</dbReference>
<protein>
    <submittedName>
        <fullName evidence="2">HD domain-containing protein</fullName>
    </submittedName>
</protein>
<dbReference type="PANTHER" id="PTHR33594:SF1">
    <property type="entry name" value="HD_PDEASE DOMAIN-CONTAINING PROTEIN"/>
    <property type="match status" value="1"/>
</dbReference>
<dbReference type="RefSeq" id="WP_209530830.1">
    <property type="nucleotide sequence ID" value="NZ_JAEEGA010000013.1"/>
</dbReference>
<dbReference type="EMBL" id="JAEEGA010000013">
    <property type="protein sequence ID" value="MBP1043018.1"/>
    <property type="molecule type" value="Genomic_DNA"/>
</dbReference>
<dbReference type="Pfam" id="PF01966">
    <property type="entry name" value="HD"/>
    <property type="match status" value="1"/>
</dbReference>
<dbReference type="AlphaFoldDB" id="A0A940SY46"/>
<accession>A0A940SY46</accession>
<comment type="caution">
    <text evidence="2">The sequence shown here is derived from an EMBL/GenBank/DDBJ whole genome shotgun (WGS) entry which is preliminary data.</text>
</comment>
<dbReference type="CDD" id="cd00077">
    <property type="entry name" value="HDc"/>
    <property type="match status" value="1"/>
</dbReference>
<dbReference type="Proteomes" id="UP000674938">
    <property type="component" value="Unassembled WGS sequence"/>
</dbReference>